<keyword evidence="3" id="KW-1133">Transmembrane helix</keyword>
<evidence type="ECO:0000256" key="3">
    <source>
        <dbReference type="SAM" id="Phobius"/>
    </source>
</evidence>
<dbReference type="Pfam" id="PF07228">
    <property type="entry name" value="SpoIIE"/>
    <property type="match status" value="1"/>
</dbReference>
<dbReference type="InterPro" id="IPR036457">
    <property type="entry name" value="PPM-type-like_dom_sf"/>
</dbReference>
<dbReference type="InterPro" id="IPR001932">
    <property type="entry name" value="PPM-type_phosphatase-like_dom"/>
</dbReference>
<organism evidence="5 6">
    <name type="scientific">Candidatus Nomurabacteria bacterium RIFCSPHIGHO2_01_FULL_42_16</name>
    <dbReference type="NCBI Taxonomy" id="1801743"/>
    <lineage>
        <taxon>Bacteria</taxon>
        <taxon>Candidatus Nomuraibacteriota</taxon>
    </lineage>
</organism>
<dbReference type="Gene3D" id="1.25.40.10">
    <property type="entry name" value="Tetratricopeptide repeat domain"/>
    <property type="match status" value="2"/>
</dbReference>
<keyword evidence="1" id="KW-0802">TPR repeat</keyword>
<feature type="coiled-coil region" evidence="2">
    <location>
        <begin position="358"/>
        <end position="387"/>
    </location>
</feature>
<feature type="domain" description="PPM-type phosphatase" evidence="4">
    <location>
        <begin position="497"/>
        <end position="703"/>
    </location>
</feature>
<dbReference type="Pfam" id="PF13181">
    <property type="entry name" value="TPR_8"/>
    <property type="match status" value="1"/>
</dbReference>
<keyword evidence="3" id="KW-0472">Membrane</keyword>
<evidence type="ECO:0000256" key="1">
    <source>
        <dbReference type="PROSITE-ProRule" id="PRU00339"/>
    </source>
</evidence>
<dbReference type="STRING" id="1801743.A2824_03790"/>
<evidence type="ECO:0000313" key="6">
    <source>
        <dbReference type="Proteomes" id="UP000178059"/>
    </source>
</evidence>
<evidence type="ECO:0000313" key="5">
    <source>
        <dbReference type="EMBL" id="OGI70502.1"/>
    </source>
</evidence>
<dbReference type="PROSITE" id="PS50005">
    <property type="entry name" value="TPR"/>
    <property type="match status" value="1"/>
</dbReference>
<feature type="repeat" description="TPR" evidence="1">
    <location>
        <begin position="97"/>
        <end position="130"/>
    </location>
</feature>
<accession>A0A1F6VLM9</accession>
<dbReference type="Proteomes" id="UP000178059">
    <property type="component" value="Unassembled WGS sequence"/>
</dbReference>
<reference evidence="5 6" key="1">
    <citation type="journal article" date="2016" name="Nat. Commun.">
        <title>Thousands of microbial genomes shed light on interconnected biogeochemical processes in an aquifer system.</title>
        <authorList>
            <person name="Anantharaman K."/>
            <person name="Brown C.T."/>
            <person name="Hug L.A."/>
            <person name="Sharon I."/>
            <person name="Castelle C.J."/>
            <person name="Probst A.J."/>
            <person name="Thomas B.C."/>
            <person name="Singh A."/>
            <person name="Wilkins M.J."/>
            <person name="Karaoz U."/>
            <person name="Brodie E.L."/>
            <person name="Williams K.H."/>
            <person name="Hubbard S.S."/>
            <person name="Banfield J.F."/>
        </authorList>
    </citation>
    <scope>NUCLEOTIDE SEQUENCE [LARGE SCALE GENOMIC DNA]</scope>
</reference>
<dbReference type="Pfam" id="PF13424">
    <property type="entry name" value="TPR_12"/>
    <property type="match status" value="2"/>
</dbReference>
<dbReference type="InterPro" id="IPR019734">
    <property type="entry name" value="TPR_rpt"/>
</dbReference>
<dbReference type="SMART" id="SM00028">
    <property type="entry name" value="TPR"/>
    <property type="match status" value="5"/>
</dbReference>
<feature type="transmembrane region" description="Helical" evidence="3">
    <location>
        <begin position="391"/>
        <end position="411"/>
    </location>
</feature>
<evidence type="ECO:0000259" key="4">
    <source>
        <dbReference type="Pfam" id="PF07228"/>
    </source>
</evidence>
<evidence type="ECO:0000256" key="2">
    <source>
        <dbReference type="SAM" id="Coils"/>
    </source>
</evidence>
<name>A0A1F6VLM9_9BACT</name>
<dbReference type="AlphaFoldDB" id="A0A1F6VLM9"/>
<proteinExistence type="predicted"/>
<dbReference type="SUPFAM" id="SSF81606">
    <property type="entry name" value="PP2C-like"/>
    <property type="match status" value="1"/>
</dbReference>
<gene>
    <name evidence="5" type="ORF">A2824_03790</name>
</gene>
<dbReference type="InterPro" id="IPR011990">
    <property type="entry name" value="TPR-like_helical_dom_sf"/>
</dbReference>
<dbReference type="Gene3D" id="3.60.40.10">
    <property type="entry name" value="PPM-type phosphatase domain"/>
    <property type="match status" value="1"/>
</dbReference>
<keyword evidence="3" id="KW-0812">Transmembrane</keyword>
<comment type="caution">
    <text evidence="5">The sequence shown here is derived from an EMBL/GenBank/DDBJ whole genome shotgun (WGS) entry which is preliminary data.</text>
</comment>
<dbReference type="SUPFAM" id="SSF48452">
    <property type="entry name" value="TPR-like"/>
    <property type="match status" value="2"/>
</dbReference>
<keyword evidence="2" id="KW-0175">Coiled coil</keyword>
<protein>
    <recommendedName>
        <fullName evidence="4">PPM-type phosphatase domain-containing protein</fullName>
    </recommendedName>
</protein>
<sequence length="703" mass="79689">MKNLLHSQIAGVILCAGVIFTLVWGCNDAPQNNQNQSEQGLPLLKVDSVSLLKEQKDVDSIGDIAWDLSTKNPDSALVLAKIMLQKSESAGYQKGMARAYNIIGGIYFDRADYEKALKNYLMALEIYEEEGDAARLAAVQNNLGYLYYRQSNFAMSLEFYWKAKKTIEGLPRTDENKRRLAGIQNNLGMIFDDSNDDEKAFSHYFEALKLAEEIGNKQQTAGVSNNLGRLHSKNESYSQALEYHKKSFGLYEELGDKSGMAICLENIGKVRAKKGDYESALKNLNLALKLASEIGSKHVIKDIYKDLSDVHQELGSNLACDYFRLYSEMRDSTLNEENQRQMALMQVQFDTEKKEKENEILRKDKSLQTEKIERQKAEIAKREAENNRQRLIIYATVAGVALFLTLALIVFRSYKKERKAKLLMTKQKQEIEIQKGEIESQKKEITDSIKYAKRIQDAILPRLSFFKKRLPNSFVLFKRKDVVSGDFYWMEVKGDITFFAAADCTGHGVPGAMVSMVCSDALNQCIKEFGLISPGEILDKATQLVTEAFEKSKETIQDGMDISLCAINLETNELGWAGANNSLCLVRQGKLIEYKGDRQHVGWHDVTKLFKNHQIQLESGDTFYIFSDGYASQLGGVEDGILEGMEGKKFMSRKFKNLLLAIADRDMENQGDFLDQTIEEWMKPKQNLVYEQTDDILVIGVRV</sequence>
<dbReference type="EMBL" id="MFTT01000006">
    <property type="protein sequence ID" value="OGI70502.1"/>
    <property type="molecule type" value="Genomic_DNA"/>
</dbReference>
<dbReference type="PANTHER" id="PTHR10098">
    <property type="entry name" value="RAPSYN-RELATED"/>
    <property type="match status" value="1"/>
</dbReference>